<accession>A0ABW5L9W5</accession>
<keyword evidence="2" id="KW-1185">Reference proteome</keyword>
<comment type="caution">
    <text evidence="1">The sequence shown here is derived from an EMBL/GenBank/DDBJ whole genome shotgun (WGS) entry which is preliminary data.</text>
</comment>
<evidence type="ECO:0000313" key="2">
    <source>
        <dbReference type="Proteomes" id="UP001597319"/>
    </source>
</evidence>
<dbReference type="Gene3D" id="3.10.450.50">
    <property type="match status" value="1"/>
</dbReference>
<sequence length="155" mass="18230">MNRVFITIFLMSILVCIQCKEHKEVESFSAKQDQKSVQMILETLDDHTISTEDKMQVWVDDLVHMAPNHPVITSKTSLIEHINNEKQYGFADMKHEIIQMHSFEKIVVMHGRVRGTFYPVHKNTSNIFETKNLFVFRRMADNSLKIWKVIFNMTS</sequence>
<gene>
    <name evidence="1" type="ORF">ACFSR1_00865</name>
</gene>
<protein>
    <recommendedName>
        <fullName evidence="3">Nuclear transport factor 2 family protein</fullName>
    </recommendedName>
</protein>
<dbReference type="InterPro" id="IPR032710">
    <property type="entry name" value="NTF2-like_dom_sf"/>
</dbReference>
<dbReference type="EMBL" id="JBHULE010000002">
    <property type="protein sequence ID" value="MFD2561197.1"/>
    <property type="molecule type" value="Genomic_DNA"/>
</dbReference>
<name>A0ABW5L9W5_9FLAO</name>
<organism evidence="1 2">
    <name type="scientific">Aquimarina rubra</name>
    <dbReference type="NCBI Taxonomy" id="1920033"/>
    <lineage>
        <taxon>Bacteria</taxon>
        <taxon>Pseudomonadati</taxon>
        <taxon>Bacteroidota</taxon>
        <taxon>Flavobacteriia</taxon>
        <taxon>Flavobacteriales</taxon>
        <taxon>Flavobacteriaceae</taxon>
        <taxon>Aquimarina</taxon>
    </lineage>
</organism>
<dbReference type="SUPFAM" id="SSF54427">
    <property type="entry name" value="NTF2-like"/>
    <property type="match status" value="1"/>
</dbReference>
<dbReference type="Proteomes" id="UP001597319">
    <property type="component" value="Unassembled WGS sequence"/>
</dbReference>
<evidence type="ECO:0000313" key="1">
    <source>
        <dbReference type="EMBL" id="MFD2561197.1"/>
    </source>
</evidence>
<evidence type="ECO:0008006" key="3">
    <source>
        <dbReference type="Google" id="ProtNLM"/>
    </source>
</evidence>
<dbReference type="RefSeq" id="WP_378288702.1">
    <property type="nucleotide sequence ID" value="NZ_JBHULE010000002.1"/>
</dbReference>
<reference evidence="2" key="1">
    <citation type="journal article" date="2019" name="Int. J. Syst. Evol. Microbiol.">
        <title>The Global Catalogue of Microorganisms (GCM) 10K type strain sequencing project: providing services to taxonomists for standard genome sequencing and annotation.</title>
        <authorList>
            <consortium name="The Broad Institute Genomics Platform"/>
            <consortium name="The Broad Institute Genome Sequencing Center for Infectious Disease"/>
            <person name="Wu L."/>
            <person name="Ma J."/>
        </authorList>
    </citation>
    <scope>NUCLEOTIDE SEQUENCE [LARGE SCALE GENOMIC DNA]</scope>
    <source>
        <strain evidence="2">KCTC 52274</strain>
    </source>
</reference>
<proteinExistence type="predicted"/>